<feature type="compositionally biased region" description="Acidic residues" evidence="1">
    <location>
        <begin position="60"/>
        <end position="69"/>
    </location>
</feature>
<reference evidence="2 3" key="1">
    <citation type="journal article" date="2021" name="Elife">
        <title>Chloroplast acquisition without the gene transfer in kleptoplastic sea slugs, Plakobranchus ocellatus.</title>
        <authorList>
            <person name="Maeda T."/>
            <person name="Takahashi S."/>
            <person name="Yoshida T."/>
            <person name="Shimamura S."/>
            <person name="Takaki Y."/>
            <person name="Nagai Y."/>
            <person name="Toyoda A."/>
            <person name="Suzuki Y."/>
            <person name="Arimoto A."/>
            <person name="Ishii H."/>
            <person name="Satoh N."/>
            <person name="Nishiyama T."/>
            <person name="Hasebe M."/>
            <person name="Maruyama T."/>
            <person name="Minagawa J."/>
            <person name="Obokata J."/>
            <person name="Shigenobu S."/>
        </authorList>
    </citation>
    <scope>NUCLEOTIDE SEQUENCE [LARGE SCALE GENOMIC DNA]</scope>
</reference>
<evidence type="ECO:0000313" key="3">
    <source>
        <dbReference type="Proteomes" id="UP000735302"/>
    </source>
</evidence>
<evidence type="ECO:0000313" key="2">
    <source>
        <dbReference type="EMBL" id="GFN91927.1"/>
    </source>
</evidence>
<sequence>MSSDTENEFEVDISSLRSLVESARQKNRVQPKNPSCEEPTTSCANNHDASNTKEATNVSTDEEFDDSDRDNDFNLADCDLNSSDSDELTKAEIKRRRRRNKFSSHSTAAVESNESISGAKQVAISDTATVHQNVPISTTK</sequence>
<evidence type="ECO:0000256" key="1">
    <source>
        <dbReference type="SAM" id="MobiDB-lite"/>
    </source>
</evidence>
<dbReference type="EMBL" id="BLXT01002192">
    <property type="protein sequence ID" value="GFN91927.1"/>
    <property type="molecule type" value="Genomic_DNA"/>
</dbReference>
<comment type="caution">
    <text evidence="2">The sequence shown here is derived from an EMBL/GenBank/DDBJ whole genome shotgun (WGS) entry which is preliminary data.</text>
</comment>
<feature type="compositionally biased region" description="Basic residues" evidence="1">
    <location>
        <begin position="93"/>
        <end position="102"/>
    </location>
</feature>
<feature type="region of interest" description="Disordered" evidence="1">
    <location>
        <begin position="22"/>
        <end position="140"/>
    </location>
</feature>
<dbReference type="Proteomes" id="UP000735302">
    <property type="component" value="Unassembled WGS sequence"/>
</dbReference>
<dbReference type="AlphaFoldDB" id="A0AAV3ZBZ9"/>
<feature type="compositionally biased region" description="Polar residues" evidence="1">
    <location>
        <begin position="28"/>
        <end position="59"/>
    </location>
</feature>
<accession>A0AAV3ZBZ9</accession>
<organism evidence="2 3">
    <name type="scientific">Plakobranchus ocellatus</name>
    <dbReference type="NCBI Taxonomy" id="259542"/>
    <lineage>
        <taxon>Eukaryota</taxon>
        <taxon>Metazoa</taxon>
        <taxon>Spiralia</taxon>
        <taxon>Lophotrochozoa</taxon>
        <taxon>Mollusca</taxon>
        <taxon>Gastropoda</taxon>
        <taxon>Heterobranchia</taxon>
        <taxon>Euthyneura</taxon>
        <taxon>Panpulmonata</taxon>
        <taxon>Sacoglossa</taxon>
        <taxon>Placobranchoidea</taxon>
        <taxon>Plakobranchidae</taxon>
        <taxon>Plakobranchus</taxon>
    </lineage>
</organism>
<proteinExistence type="predicted"/>
<feature type="compositionally biased region" description="Polar residues" evidence="1">
    <location>
        <begin position="103"/>
        <end position="140"/>
    </location>
</feature>
<name>A0AAV3ZBZ9_9GAST</name>
<protein>
    <submittedName>
        <fullName evidence="2">Uncharacterized protein</fullName>
    </submittedName>
</protein>
<gene>
    <name evidence="2" type="ORF">PoB_001843300</name>
</gene>
<keyword evidence="3" id="KW-1185">Reference proteome</keyword>